<comment type="similarity">
    <text evidence="1">Belongs to the ATP-dependent AMP-binding enzyme family.</text>
</comment>
<feature type="domain" description="AMP-dependent synthetase/ligase" evidence="2">
    <location>
        <begin position="18"/>
        <end position="331"/>
    </location>
</feature>
<dbReference type="Pfam" id="PF00501">
    <property type="entry name" value="AMP-binding"/>
    <property type="match status" value="1"/>
</dbReference>
<dbReference type="GO" id="GO:0006631">
    <property type="term" value="P:fatty acid metabolic process"/>
    <property type="evidence" value="ECO:0007669"/>
    <property type="project" value="TreeGrafter"/>
</dbReference>
<evidence type="ECO:0000259" key="3">
    <source>
        <dbReference type="Pfam" id="PF13193"/>
    </source>
</evidence>
<dbReference type="Gene3D" id="3.40.50.12780">
    <property type="entry name" value="N-terminal domain of ligase-like"/>
    <property type="match status" value="1"/>
</dbReference>
<evidence type="ECO:0000256" key="1">
    <source>
        <dbReference type="ARBA" id="ARBA00006432"/>
    </source>
</evidence>
<accession>A0A5B8XUT5</accession>
<proteinExistence type="inferred from homology"/>
<dbReference type="InterPro" id="IPR045851">
    <property type="entry name" value="AMP-bd_C_sf"/>
</dbReference>
<dbReference type="Pfam" id="PF13193">
    <property type="entry name" value="AMP-binding_C"/>
    <property type="match status" value="1"/>
</dbReference>
<name>A0A5B8XUT5_9DELT</name>
<organism evidence="4 5">
    <name type="scientific">Microvenator marinus</name>
    <dbReference type="NCBI Taxonomy" id="2600177"/>
    <lineage>
        <taxon>Bacteria</taxon>
        <taxon>Deltaproteobacteria</taxon>
        <taxon>Bradymonadales</taxon>
        <taxon>Microvenatoraceae</taxon>
        <taxon>Microvenator</taxon>
    </lineage>
</organism>
<dbReference type="PANTHER" id="PTHR43201:SF8">
    <property type="entry name" value="ACYL-COA SYNTHETASE FAMILY MEMBER 3"/>
    <property type="match status" value="1"/>
</dbReference>
<dbReference type="EMBL" id="CP042467">
    <property type="protein sequence ID" value="QED29164.1"/>
    <property type="molecule type" value="Genomic_DNA"/>
</dbReference>
<evidence type="ECO:0000259" key="2">
    <source>
        <dbReference type="Pfam" id="PF00501"/>
    </source>
</evidence>
<dbReference type="SUPFAM" id="SSF56801">
    <property type="entry name" value="Acetyl-CoA synthetase-like"/>
    <property type="match status" value="1"/>
</dbReference>
<dbReference type="Proteomes" id="UP000321595">
    <property type="component" value="Chromosome"/>
</dbReference>
<evidence type="ECO:0000313" key="4">
    <source>
        <dbReference type="EMBL" id="QED29164.1"/>
    </source>
</evidence>
<dbReference type="InterPro" id="IPR025110">
    <property type="entry name" value="AMP-bd_C"/>
</dbReference>
<dbReference type="Gene3D" id="3.30.300.30">
    <property type="match status" value="1"/>
</dbReference>
<evidence type="ECO:0000313" key="5">
    <source>
        <dbReference type="Proteomes" id="UP000321595"/>
    </source>
</evidence>
<dbReference type="InterPro" id="IPR042099">
    <property type="entry name" value="ANL_N_sf"/>
</dbReference>
<dbReference type="AlphaFoldDB" id="A0A5B8XUT5"/>
<feature type="domain" description="AMP-binding enzyme C-terminal" evidence="3">
    <location>
        <begin position="382"/>
        <end position="462"/>
    </location>
</feature>
<dbReference type="InterPro" id="IPR020845">
    <property type="entry name" value="AMP-binding_CS"/>
</dbReference>
<dbReference type="KEGG" id="bbae:FRD01_18340"/>
<dbReference type="PANTHER" id="PTHR43201">
    <property type="entry name" value="ACYL-COA SYNTHETASE"/>
    <property type="match status" value="1"/>
</dbReference>
<dbReference type="GO" id="GO:0031956">
    <property type="term" value="F:medium-chain fatty acid-CoA ligase activity"/>
    <property type="evidence" value="ECO:0007669"/>
    <property type="project" value="TreeGrafter"/>
</dbReference>
<dbReference type="PROSITE" id="PS00455">
    <property type="entry name" value="AMP_BINDING"/>
    <property type="match status" value="1"/>
</dbReference>
<sequence>MSWRKNFLKSLEGEGGFVEDGQQWPFRRVLESAQEFAESLGTRGVDAGDTVGVRLESPIANVIALVGNYLRGCVHVPINTRYTQREVDHIVEEAELKCIVGDEFTLFSDSPASPYRGDDEDIAIILFTSGTTGRPKAVELSYRAVLSNIDALTKLWRWTPADTLVLSLPLFHVHGLGIGVHGTILRGCWAQLRGAFEAEDVVSAFEGENGRAGSIFMGVPTMYSRLITHLESKPEACKALSRGRLFTSGSAPLSTSDFDAFRRLTGHTILERYGMSETMLTLSNLYEDRRRGMVGQPVGDTEIRVVDELGQDISDGIGELWVRGSSLMSGYRGRPEETKASFENGWFKTGDMVEILDGFVSIVGRRSTDIIKSGGFKIGAREIEEVIREHEWIADVAVFGASDTDLGERVVAALVLSGEHGHLESEVLKSGLDTWCREHLTGYKIPRDLLVVDALPRNPMGKVQKPRLKEIYESTRT</sequence>
<keyword evidence="5" id="KW-1185">Reference proteome</keyword>
<reference evidence="4 5" key="1">
    <citation type="submission" date="2019-08" db="EMBL/GenBank/DDBJ databases">
        <authorList>
            <person name="Liang Q."/>
        </authorList>
    </citation>
    <scope>NUCLEOTIDE SEQUENCE [LARGE SCALE GENOMIC DNA]</scope>
    <source>
        <strain evidence="4 5">V1718</strain>
    </source>
</reference>
<protein>
    <submittedName>
        <fullName evidence="4">AMP-binding protein</fullName>
    </submittedName>
</protein>
<dbReference type="OrthoDB" id="9801302at2"/>
<gene>
    <name evidence="4" type="ORF">FRD01_18340</name>
</gene>
<dbReference type="RefSeq" id="WP_146962294.1">
    <property type="nucleotide sequence ID" value="NZ_CP042467.1"/>
</dbReference>
<dbReference type="InterPro" id="IPR000873">
    <property type="entry name" value="AMP-dep_synth/lig_dom"/>
</dbReference>